<evidence type="ECO:0000259" key="7">
    <source>
        <dbReference type="PROSITE" id="PS50928"/>
    </source>
</evidence>
<dbReference type="GO" id="GO:0005886">
    <property type="term" value="C:plasma membrane"/>
    <property type="evidence" value="ECO:0007669"/>
    <property type="project" value="UniProtKB-SubCell"/>
</dbReference>
<organism evidence="8 9">
    <name type="scientific">Paenibacillus borealis</name>
    <dbReference type="NCBI Taxonomy" id="160799"/>
    <lineage>
        <taxon>Bacteria</taxon>
        <taxon>Bacillati</taxon>
        <taxon>Bacillota</taxon>
        <taxon>Bacilli</taxon>
        <taxon>Bacillales</taxon>
        <taxon>Paenibacillaceae</taxon>
        <taxon>Paenibacillus</taxon>
    </lineage>
</organism>
<dbReference type="SUPFAM" id="SSF161098">
    <property type="entry name" value="MetI-like"/>
    <property type="match status" value="1"/>
</dbReference>
<dbReference type="AlphaFoldDB" id="A0A089LHD3"/>
<dbReference type="KEGG" id="pbd:PBOR_31190"/>
<keyword evidence="4 6" id="KW-1133">Transmembrane helix</keyword>
<comment type="subcellular location">
    <subcellularLocation>
        <location evidence="6">Cell membrane</location>
        <topology evidence="6">Multi-pass membrane protein</topology>
    </subcellularLocation>
    <subcellularLocation>
        <location evidence="1">Membrane</location>
        <topology evidence="1">Multi-pass membrane protein</topology>
    </subcellularLocation>
</comment>
<dbReference type="Pfam" id="PF00528">
    <property type="entry name" value="BPD_transp_1"/>
    <property type="match status" value="1"/>
</dbReference>
<dbReference type="Gene3D" id="1.10.3720.10">
    <property type="entry name" value="MetI-like"/>
    <property type="match status" value="1"/>
</dbReference>
<evidence type="ECO:0000256" key="5">
    <source>
        <dbReference type="ARBA" id="ARBA00023136"/>
    </source>
</evidence>
<dbReference type="CDD" id="cd06261">
    <property type="entry name" value="TM_PBP2"/>
    <property type="match status" value="1"/>
</dbReference>
<dbReference type="InterPro" id="IPR035906">
    <property type="entry name" value="MetI-like_sf"/>
</dbReference>
<dbReference type="PANTHER" id="PTHR43496:SF1">
    <property type="entry name" value="POLYGALACTURONAN_RHAMNOGALACTURONAN TRANSPORT SYSTEM PERMEASE PROTEIN YTEP"/>
    <property type="match status" value="1"/>
</dbReference>
<keyword evidence="2 6" id="KW-0813">Transport</keyword>
<evidence type="ECO:0000256" key="4">
    <source>
        <dbReference type="ARBA" id="ARBA00022989"/>
    </source>
</evidence>
<dbReference type="PROSITE" id="PS50928">
    <property type="entry name" value="ABC_TM1"/>
    <property type="match status" value="1"/>
</dbReference>
<dbReference type="Proteomes" id="UP000029518">
    <property type="component" value="Chromosome"/>
</dbReference>
<evidence type="ECO:0000256" key="3">
    <source>
        <dbReference type="ARBA" id="ARBA00022692"/>
    </source>
</evidence>
<dbReference type="OrthoDB" id="9785836at2"/>
<proteinExistence type="inferred from homology"/>
<sequence>MDETLEIDTVVRHPKKNRKKKKQPVTWRLIKNQNQLIWMSVPLMLYIILFAYVPVWGWTMAFQNYKPAKSFGEQEWVGLKQFKFLFTDDNFIRVLRNTLAMGLINLILGFVTAIVLALLLNEIKKVFWKRTVQTISYLPHFLSWIIVTGIVATSLSINDGIVNIVLMKLHLIKEPILWLSEGKYFWGIVGASHVWKEVGWNTIIYLAAIASIDPALYEAAEIDGANRYKKMMFVTLPGIKATIVILMIMSIGHVLEAGFEVQYLLGNGLVVDWAETIDIFVLKYGLAQGNYSLATAGGIFKTVVSVTLLLMANGISKRLGEERLL</sequence>
<feature type="transmembrane region" description="Helical" evidence="6">
    <location>
        <begin position="141"/>
        <end position="166"/>
    </location>
</feature>
<keyword evidence="3 6" id="KW-0812">Transmembrane</keyword>
<evidence type="ECO:0000256" key="1">
    <source>
        <dbReference type="ARBA" id="ARBA00004141"/>
    </source>
</evidence>
<reference evidence="8" key="1">
    <citation type="submission" date="2014-08" db="EMBL/GenBank/DDBJ databases">
        <title>Comparative genomics of the Paenibacillus odorifer group.</title>
        <authorList>
            <person name="den Bakker H.C."/>
            <person name="Tsai Y.-C.Y.-C."/>
            <person name="Martin N."/>
            <person name="Korlach J."/>
            <person name="Wiedmann M."/>
        </authorList>
    </citation>
    <scope>NUCLEOTIDE SEQUENCE [LARGE SCALE GENOMIC DNA]</scope>
    <source>
        <strain evidence="8">DSM 13188</strain>
    </source>
</reference>
<dbReference type="GO" id="GO:0055085">
    <property type="term" value="P:transmembrane transport"/>
    <property type="evidence" value="ECO:0007669"/>
    <property type="project" value="InterPro"/>
</dbReference>
<dbReference type="PANTHER" id="PTHR43496">
    <property type="entry name" value="PROTEIN LPLB"/>
    <property type="match status" value="1"/>
</dbReference>
<evidence type="ECO:0000313" key="9">
    <source>
        <dbReference type="Proteomes" id="UP000029518"/>
    </source>
</evidence>
<name>A0A089LHD3_PAEBO</name>
<dbReference type="HOGENOM" id="CLU_016047_0_1_9"/>
<evidence type="ECO:0000256" key="2">
    <source>
        <dbReference type="ARBA" id="ARBA00022448"/>
    </source>
</evidence>
<feature type="transmembrane region" description="Helical" evidence="6">
    <location>
        <begin position="202"/>
        <end position="220"/>
    </location>
</feature>
<dbReference type="InterPro" id="IPR000515">
    <property type="entry name" value="MetI-like"/>
</dbReference>
<protein>
    <submittedName>
        <fullName evidence="8">Protein lplB</fullName>
    </submittedName>
</protein>
<evidence type="ECO:0000313" key="8">
    <source>
        <dbReference type="EMBL" id="AIQ60896.1"/>
    </source>
</evidence>
<feature type="transmembrane region" description="Helical" evidence="6">
    <location>
        <begin position="232"/>
        <end position="255"/>
    </location>
</feature>
<dbReference type="EMBL" id="CP009285">
    <property type="protein sequence ID" value="AIQ60896.1"/>
    <property type="molecule type" value="Genomic_DNA"/>
</dbReference>
<feature type="transmembrane region" description="Helical" evidence="6">
    <location>
        <begin position="36"/>
        <end position="57"/>
    </location>
</feature>
<feature type="transmembrane region" description="Helical" evidence="6">
    <location>
        <begin position="291"/>
        <end position="315"/>
    </location>
</feature>
<dbReference type="RefSeq" id="WP_042217554.1">
    <property type="nucleotide sequence ID" value="NZ_CP009285.1"/>
</dbReference>
<keyword evidence="5 6" id="KW-0472">Membrane</keyword>
<keyword evidence="9" id="KW-1185">Reference proteome</keyword>
<gene>
    <name evidence="8" type="ORF">PBOR_31190</name>
</gene>
<accession>A0A089LHD3</accession>
<feature type="domain" description="ABC transmembrane type-1" evidence="7">
    <location>
        <begin position="95"/>
        <end position="312"/>
    </location>
</feature>
<feature type="transmembrane region" description="Helical" evidence="6">
    <location>
        <begin position="99"/>
        <end position="120"/>
    </location>
</feature>
<comment type="similarity">
    <text evidence="6">Belongs to the binding-protein-dependent transport system permease family.</text>
</comment>
<evidence type="ECO:0000256" key="6">
    <source>
        <dbReference type="RuleBase" id="RU363032"/>
    </source>
</evidence>